<dbReference type="PANTHER" id="PTHR30158">
    <property type="entry name" value="ACRA/E-RELATED COMPONENT OF DRUG EFFLUX TRANSPORTER"/>
    <property type="match status" value="1"/>
</dbReference>
<dbReference type="Pfam" id="PF25944">
    <property type="entry name" value="Beta-barrel_RND"/>
    <property type="match status" value="1"/>
</dbReference>
<evidence type="ECO:0000259" key="8">
    <source>
        <dbReference type="Pfam" id="PF25917"/>
    </source>
</evidence>
<evidence type="ECO:0000313" key="13">
    <source>
        <dbReference type="Proteomes" id="UP000250443"/>
    </source>
</evidence>
<sequence>MHIKSAHAYFVPVLLLATLTLNGCGKQDQDQQAQQQQPQAVEVGVVTLKEQPVTLTTELPGRTSAFRVAEVRPQVGGILQKRYFKEGSEVKAGQQLYQIDPRTYQANLNAAKATLAQAQATMASNRLKAQRYAALVKDEAISRQEADDAQATLKQNEAQVETAKADLRTAEINLAYTKVTAPISGQISRSLVTEGALVTADQATALAIINQLDPIYVDVTQSSTEMLRLRRELDSGLIKRAGEDAAQVKLMLEDGSEYKHLGKLQFSEVSVDQGTGSVTIRAEFPNPDRLLLPGMFVRAQLQEGVRQTAILAPQQGISRDLRGNAVAMVVTPDNKVEQRTVKTERTIGTNWLISDGLKAGDQLITENLQRIRPGASVTTKPATNVAGPGDSAQPAQQGSADKQQ</sequence>
<evidence type="ECO:0000256" key="4">
    <source>
        <dbReference type="ARBA" id="ARBA00023054"/>
    </source>
</evidence>
<comment type="similarity">
    <text evidence="2">Belongs to the membrane fusion protein (MFP) (TC 8.A.1) family.</text>
</comment>
<keyword evidence="12" id="KW-0132">Cell division</keyword>
<keyword evidence="3" id="KW-0813">Transport</keyword>
<keyword evidence="4 5" id="KW-0175">Coiled coil</keyword>
<evidence type="ECO:0000313" key="12">
    <source>
        <dbReference type="EMBL" id="SPZ11573.1"/>
    </source>
</evidence>
<dbReference type="GO" id="GO:0051301">
    <property type="term" value="P:cell division"/>
    <property type="evidence" value="ECO:0007669"/>
    <property type="project" value="UniProtKB-KW"/>
</dbReference>
<dbReference type="SUPFAM" id="SSF111369">
    <property type="entry name" value="HlyD-like secretion proteins"/>
    <property type="match status" value="1"/>
</dbReference>
<dbReference type="GO" id="GO:0005886">
    <property type="term" value="C:plasma membrane"/>
    <property type="evidence" value="ECO:0007669"/>
    <property type="project" value="UniProtKB-SubCell"/>
</dbReference>
<dbReference type="InterPro" id="IPR058627">
    <property type="entry name" value="MdtA-like_C"/>
</dbReference>
<comment type="subcellular location">
    <subcellularLocation>
        <location evidence="1">Cell inner membrane</location>
        <topology evidence="1">Lipid-anchor</topology>
    </subcellularLocation>
</comment>
<dbReference type="Pfam" id="PF25876">
    <property type="entry name" value="HH_MFP_RND"/>
    <property type="match status" value="1"/>
</dbReference>
<dbReference type="InterPro" id="IPR058624">
    <property type="entry name" value="MdtA-like_HH"/>
</dbReference>
<dbReference type="Pfam" id="PF25917">
    <property type="entry name" value="BSH_RND"/>
    <property type="match status" value="1"/>
</dbReference>
<evidence type="ECO:0000259" key="10">
    <source>
        <dbReference type="Pfam" id="PF25967"/>
    </source>
</evidence>
<proteinExistence type="inferred from homology"/>
<evidence type="ECO:0000256" key="5">
    <source>
        <dbReference type="SAM" id="Coils"/>
    </source>
</evidence>
<dbReference type="InterPro" id="IPR006143">
    <property type="entry name" value="RND_pump_MFP"/>
</dbReference>
<dbReference type="EMBL" id="UAUF01000014">
    <property type="protein sequence ID" value="SPZ11573.1"/>
    <property type="molecule type" value="Genomic_DNA"/>
</dbReference>
<evidence type="ECO:0000256" key="2">
    <source>
        <dbReference type="ARBA" id="ARBA00009477"/>
    </source>
</evidence>
<dbReference type="Gene3D" id="2.40.50.100">
    <property type="match status" value="1"/>
</dbReference>
<accession>A0A2X2CXF4</accession>
<feature type="domain" description="Multidrug resistance protein MdtA-like C-terminal permuted SH3" evidence="10">
    <location>
        <begin position="309"/>
        <end position="370"/>
    </location>
</feature>
<reference evidence="12 13" key="1">
    <citation type="submission" date="2018-06" db="EMBL/GenBank/DDBJ databases">
        <authorList>
            <consortium name="Pathogen Informatics"/>
            <person name="Doyle S."/>
        </authorList>
    </citation>
    <scope>NUCLEOTIDE SEQUENCE [LARGE SCALE GENOMIC DNA]</scope>
    <source>
        <strain evidence="12 13">NCTC11842</strain>
    </source>
</reference>
<dbReference type="InterPro" id="IPR058625">
    <property type="entry name" value="MdtA-like_BSH"/>
</dbReference>
<dbReference type="AlphaFoldDB" id="A0A2X2CXF4"/>
<dbReference type="Pfam" id="PF25967">
    <property type="entry name" value="RND-MFP_C"/>
    <property type="match status" value="1"/>
</dbReference>
<dbReference type="Gene3D" id="1.10.287.470">
    <property type="entry name" value="Helix hairpin bin"/>
    <property type="match status" value="1"/>
</dbReference>
<evidence type="ECO:0000256" key="6">
    <source>
        <dbReference type="SAM" id="MobiDB-lite"/>
    </source>
</evidence>
<gene>
    <name evidence="12" type="primary">mexA_1</name>
    <name evidence="11" type="ORF">IRZ65_14640</name>
    <name evidence="12" type="ORF">NCTC11842_03819</name>
</gene>
<evidence type="ECO:0000313" key="14">
    <source>
        <dbReference type="Proteomes" id="UP000626180"/>
    </source>
</evidence>
<evidence type="ECO:0000256" key="3">
    <source>
        <dbReference type="ARBA" id="ARBA00022448"/>
    </source>
</evidence>
<feature type="compositionally biased region" description="Polar residues" evidence="6">
    <location>
        <begin position="393"/>
        <end position="404"/>
    </location>
</feature>
<keyword evidence="14" id="KW-1185">Reference proteome</keyword>
<protein>
    <submittedName>
        <fullName evidence="11">Efflux RND transporter periplasmic adaptor subunit</fullName>
    </submittedName>
    <submittedName>
        <fullName evidence="12">Resistance-Nodulation-Cell Division (RND) multidrug efflux membrane fusion protein MexA</fullName>
    </submittedName>
</protein>
<evidence type="ECO:0000313" key="11">
    <source>
        <dbReference type="EMBL" id="MBF8641922.1"/>
    </source>
</evidence>
<dbReference type="Proteomes" id="UP000626180">
    <property type="component" value="Unassembled WGS sequence"/>
</dbReference>
<evidence type="ECO:0000259" key="9">
    <source>
        <dbReference type="Pfam" id="PF25944"/>
    </source>
</evidence>
<dbReference type="PANTHER" id="PTHR30158:SF3">
    <property type="entry name" value="MULTIDRUG EFFLUX PUMP SUBUNIT ACRA-RELATED"/>
    <property type="match status" value="1"/>
</dbReference>
<feature type="domain" description="Multidrug resistance protein MdtA-like barrel-sandwich hybrid" evidence="8">
    <location>
        <begin position="67"/>
        <end position="209"/>
    </location>
</feature>
<evidence type="ECO:0000256" key="1">
    <source>
        <dbReference type="ARBA" id="ARBA00004519"/>
    </source>
</evidence>
<dbReference type="Gene3D" id="2.40.30.170">
    <property type="match status" value="1"/>
</dbReference>
<dbReference type="GO" id="GO:0046677">
    <property type="term" value="P:response to antibiotic"/>
    <property type="evidence" value="ECO:0007669"/>
    <property type="project" value="TreeGrafter"/>
</dbReference>
<feature type="domain" description="Multidrug resistance protein MdtA-like beta-barrel" evidence="9">
    <location>
        <begin position="214"/>
        <end position="304"/>
    </location>
</feature>
<dbReference type="NCBIfam" id="TIGR01730">
    <property type="entry name" value="RND_mfp"/>
    <property type="match status" value="1"/>
</dbReference>
<dbReference type="GO" id="GO:0022857">
    <property type="term" value="F:transmembrane transporter activity"/>
    <property type="evidence" value="ECO:0007669"/>
    <property type="project" value="InterPro"/>
</dbReference>
<dbReference type="Gene3D" id="2.40.420.20">
    <property type="match status" value="1"/>
</dbReference>
<keyword evidence="12" id="KW-0131">Cell cycle</keyword>
<feature type="coiled-coil region" evidence="5">
    <location>
        <begin position="146"/>
        <end position="173"/>
    </location>
</feature>
<feature type="domain" description="Multidrug resistance protein MdtA-like alpha-helical hairpin" evidence="7">
    <location>
        <begin position="108"/>
        <end position="177"/>
    </location>
</feature>
<feature type="region of interest" description="Disordered" evidence="6">
    <location>
        <begin position="374"/>
        <end position="404"/>
    </location>
</feature>
<reference evidence="11 14" key="2">
    <citation type="submission" date="2020-10" db="EMBL/GenBank/DDBJ databases">
        <title>Genome sequences of Pseudomonas isolates.</title>
        <authorList>
            <person name="Wessels L."/>
            <person name="Reich F."/>
            <person name="Hammerl J."/>
        </authorList>
    </citation>
    <scope>NUCLEOTIDE SEQUENCE [LARGE SCALE GENOMIC DNA]</scope>
    <source>
        <strain evidence="11 14">20-MO00624-0</strain>
    </source>
</reference>
<evidence type="ECO:0000259" key="7">
    <source>
        <dbReference type="Pfam" id="PF25876"/>
    </source>
</evidence>
<name>A0A2X2CXF4_PSELU</name>
<organism evidence="12 13">
    <name type="scientific">Pseudomonas luteola</name>
    <dbReference type="NCBI Taxonomy" id="47886"/>
    <lineage>
        <taxon>Bacteria</taxon>
        <taxon>Pseudomonadati</taxon>
        <taxon>Pseudomonadota</taxon>
        <taxon>Gammaproteobacteria</taxon>
        <taxon>Pseudomonadales</taxon>
        <taxon>Pseudomonadaceae</taxon>
        <taxon>Pseudomonas</taxon>
    </lineage>
</organism>
<dbReference type="EMBL" id="JADMCD010000007">
    <property type="protein sequence ID" value="MBF8641922.1"/>
    <property type="molecule type" value="Genomic_DNA"/>
</dbReference>
<dbReference type="InterPro" id="IPR058626">
    <property type="entry name" value="MdtA-like_b-barrel"/>
</dbReference>
<dbReference type="RefSeq" id="WP_010795579.1">
    <property type="nucleotide sequence ID" value="NZ_CP044086.1"/>
</dbReference>
<dbReference type="Proteomes" id="UP000250443">
    <property type="component" value="Unassembled WGS sequence"/>
</dbReference>
<dbReference type="FunFam" id="2.40.420.20:FF:000001">
    <property type="entry name" value="Efflux RND transporter periplasmic adaptor subunit"/>
    <property type="match status" value="1"/>
</dbReference>